<dbReference type="Proteomes" id="UP000285326">
    <property type="component" value="Unassembled WGS sequence"/>
</dbReference>
<gene>
    <name evidence="2" type="ORF">GcM1_118001</name>
</gene>
<organism evidence="2 3">
    <name type="scientific">Golovinomyces cichoracearum</name>
    <dbReference type="NCBI Taxonomy" id="62708"/>
    <lineage>
        <taxon>Eukaryota</taxon>
        <taxon>Fungi</taxon>
        <taxon>Dikarya</taxon>
        <taxon>Ascomycota</taxon>
        <taxon>Pezizomycotina</taxon>
        <taxon>Leotiomycetes</taxon>
        <taxon>Erysiphales</taxon>
        <taxon>Erysiphaceae</taxon>
        <taxon>Golovinomyces</taxon>
    </lineage>
</organism>
<comment type="caution">
    <text evidence="2">The sequence shown here is derived from an EMBL/GenBank/DDBJ whole genome shotgun (WGS) entry which is preliminary data.</text>
</comment>
<protein>
    <submittedName>
        <fullName evidence="2">Uncharacterized protein</fullName>
    </submittedName>
</protein>
<evidence type="ECO:0000256" key="1">
    <source>
        <dbReference type="SAM" id="MobiDB-lite"/>
    </source>
</evidence>
<reference evidence="2 3" key="1">
    <citation type="journal article" date="2018" name="BMC Genomics">
        <title>Comparative genome analyses reveal sequence features reflecting distinct modes of host-adaptation between dicot and monocot powdery mildew.</title>
        <authorList>
            <person name="Wu Y."/>
            <person name="Ma X."/>
            <person name="Pan Z."/>
            <person name="Kale S.D."/>
            <person name="Song Y."/>
            <person name="King H."/>
            <person name="Zhang Q."/>
            <person name="Presley C."/>
            <person name="Deng X."/>
            <person name="Wei C.I."/>
            <person name="Xiao S."/>
        </authorList>
    </citation>
    <scope>NUCLEOTIDE SEQUENCE [LARGE SCALE GENOMIC DNA]</scope>
    <source>
        <strain evidence="2">UMSG1</strain>
    </source>
</reference>
<dbReference type="AlphaFoldDB" id="A0A420JC46"/>
<accession>A0A420JC46</accession>
<feature type="region of interest" description="Disordered" evidence="1">
    <location>
        <begin position="65"/>
        <end position="86"/>
    </location>
</feature>
<sequence>MPKRSRLNLEDQPGELITEQYDPCLYLPSPICYLWYHPLLQEQRTRKIAPAKGADVLDSIACSLSRPEDNAPAPPGLQPVTNPDEPKYRCPSLVHCPTAMV</sequence>
<proteinExistence type="predicted"/>
<evidence type="ECO:0000313" key="2">
    <source>
        <dbReference type="EMBL" id="RKF84312.1"/>
    </source>
</evidence>
<dbReference type="EMBL" id="MCBS01011861">
    <property type="protein sequence ID" value="RKF84312.1"/>
    <property type="molecule type" value="Genomic_DNA"/>
</dbReference>
<name>A0A420JC46_9PEZI</name>
<evidence type="ECO:0000313" key="3">
    <source>
        <dbReference type="Proteomes" id="UP000285326"/>
    </source>
</evidence>